<name>A0A7Z0D908_9ACTN</name>
<dbReference type="Gene3D" id="3.30.565.10">
    <property type="entry name" value="Histidine kinase-like ATPase, C-terminal domain"/>
    <property type="match status" value="1"/>
</dbReference>
<dbReference type="InterPro" id="IPR050482">
    <property type="entry name" value="Sensor_HK_TwoCompSys"/>
</dbReference>
<evidence type="ECO:0000259" key="11">
    <source>
        <dbReference type="SMART" id="SM00387"/>
    </source>
</evidence>
<feature type="transmembrane region" description="Helical" evidence="10">
    <location>
        <begin position="119"/>
        <end position="137"/>
    </location>
</feature>
<evidence type="ECO:0000256" key="6">
    <source>
        <dbReference type="ARBA" id="ARBA00022777"/>
    </source>
</evidence>
<keyword evidence="5" id="KW-0547">Nucleotide-binding</keyword>
<dbReference type="Pfam" id="PF02518">
    <property type="entry name" value="HATPase_c"/>
    <property type="match status" value="1"/>
</dbReference>
<dbReference type="EC" id="2.7.13.3" evidence="2"/>
<dbReference type="PANTHER" id="PTHR24421">
    <property type="entry name" value="NITRATE/NITRITE SENSOR PROTEIN NARX-RELATED"/>
    <property type="match status" value="1"/>
</dbReference>
<dbReference type="InterPro" id="IPR011712">
    <property type="entry name" value="Sig_transdc_His_kin_sub3_dim/P"/>
</dbReference>
<feature type="region of interest" description="Disordered" evidence="9">
    <location>
        <begin position="417"/>
        <end position="456"/>
    </location>
</feature>
<dbReference type="InterPro" id="IPR003594">
    <property type="entry name" value="HATPase_dom"/>
</dbReference>
<evidence type="ECO:0000256" key="9">
    <source>
        <dbReference type="SAM" id="MobiDB-lite"/>
    </source>
</evidence>
<evidence type="ECO:0000256" key="8">
    <source>
        <dbReference type="ARBA" id="ARBA00023012"/>
    </source>
</evidence>
<feature type="transmembrane region" description="Helical" evidence="10">
    <location>
        <begin position="52"/>
        <end position="70"/>
    </location>
</feature>
<dbReference type="InterPro" id="IPR055558">
    <property type="entry name" value="DUF7134"/>
</dbReference>
<feature type="transmembrane region" description="Helical" evidence="10">
    <location>
        <begin position="149"/>
        <end position="171"/>
    </location>
</feature>
<organism evidence="12 13">
    <name type="scientific">Naumannella cuiyingiana</name>
    <dbReference type="NCBI Taxonomy" id="1347891"/>
    <lineage>
        <taxon>Bacteria</taxon>
        <taxon>Bacillati</taxon>
        <taxon>Actinomycetota</taxon>
        <taxon>Actinomycetes</taxon>
        <taxon>Propionibacteriales</taxon>
        <taxon>Propionibacteriaceae</taxon>
        <taxon>Naumannella</taxon>
    </lineage>
</organism>
<gene>
    <name evidence="12" type="ORF">GGQ54_001600</name>
</gene>
<dbReference type="RefSeq" id="WP_179444916.1">
    <property type="nucleotide sequence ID" value="NZ_JACBZS010000001.1"/>
</dbReference>
<dbReference type="EMBL" id="JACBZS010000001">
    <property type="protein sequence ID" value="NYI71040.1"/>
    <property type="molecule type" value="Genomic_DNA"/>
</dbReference>
<dbReference type="GO" id="GO:0005524">
    <property type="term" value="F:ATP binding"/>
    <property type="evidence" value="ECO:0007669"/>
    <property type="project" value="UniProtKB-KW"/>
</dbReference>
<dbReference type="Gene3D" id="1.20.5.1930">
    <property type="match status" value="1"/>
</dbReference>
<keyword evidence="13" id="KW-1185">Reference proteome</keyword>
<keyword evidence="8" id="KW-0902">Two-component regulatory system</keyword>
<dbReference type="InterPro" id="IPR036890">
    <property type="entry name" value="HATPase_C_sf"/>
</dbReference>
<dbReference type="CDD" id="cd16917">
    <property type="entry name" value="HATPase_UhpB-NarQ-NarX-like"/>
    <property type="match status" value="1"/>
</dbReference>
<evidence type="ECO:0000256" key="1">
    <source>
        <dbReference type="ARBA" id="ARBA00000085"/>
    </source>
</evidence>
<feature type="compositionally biased region" description="Pro residues" evidence="9">
    <location>
        <begin position="446"/>
        <end position="456"/>
    </location>
</feature>
<keyword evidence="4" id="KW-0808">Transferase</keyword>
<dbReference type="PANTHER" id="PTHR24421:SF10">
    <property type="entry name" value="NITRATE_NITRITE SENSOR PROTEIN NARQ"/>
    <property type="match status" value="1"/>
</dbReference>
<dbReference type="Proteomes" id="UP000527616">
    <property type="component" value="Unassembled WGS sequence"/>
</dbReference>
<dbReference type="AlphaFoldDB" id="A0A7Z0D908"/>
<dbReference type="GO" id="GO:0000155">
    <property type="term" value="F:phosphorelay sensor kinase activity"/>
    <property type="evidence" value="ECO:0007669"/>
    <property type="project" value="InterPro"/>
</dbReference>
<comment type="caution">
    <text evidence="12">The sequence shown here is derived from an EMBL/GenBank/DDBJ whole genome shotgun (WGS) entry which is preliminary data.</text>
</comment>
<evidence type="ECO:0000256" key="4">
    <source>
        <dbReference type="ARBA" id="ARBA00022679"/>
    </source>
</evidence>
<evidence type="ECO:0000313" key="13">
    <source>
        <dbReference type="Proteomes" id="UP000527616"/>
    </source>
</evidence>
<evidence type="ECO:0000256" key="10">
    <source>
        <dbReference type="SAM" id="Phobius"/>
    </source>
</evidence>
<comment type="catalytic activity">
    <reaction evidence="1">
        <text>ATP + protein L-histidine = ADP + protein N-phospho-L-histidine.</text>
        <dbReference type="EC" id="2.7.13.3"/>
    </reaction>
</comment>
<dbReference type="GO" id="GO:0016020">
    <property type="term" value="C:membrane"/>
    <property type="evidence" value="ECO:0007669"/>
    <property type="project" value="InterPro"/>
</dbReference>
<evidence type="ECO:0000313" key="12">
    <source>
        <dbReference type="EMBL" id="NYI71040.1"/>
    </source>
</evidence>
<accession>A0A7Z0D908</accession>
<evidence type="ECO:0000256" key="3">
    <source>
        <dbReference type="ARBA" id="ARBA00022553"/>
    </source>
</evidence>
<feature type="compositionally biased region" description="Low complexity" evidence="9">
    <location>
        <begin position="420"/>
        <end position="435"/>
    </location>
</feature>
<keyword evidence="6 12" id="KW-0418">Kinase</keyword>
<feature type="transmembrane region" description="Helical" evidence="10">
    <location>
        <begin position="20"/>
        <end position="40"/>
    </location>
</feature>
<keyword evidence="10" id="KW-0812">Transmembrane</keyword>
<feature type="domain" description="Histidine kinase/HSP90-like ATPase" evidence="11">
    <location>
        <begin position="320"/>
        <end position="413"/>
    </location>
</feature>
<proteinExistence type="predicted"/>
<sequence length="456" mass="49097">MKNPVRWIVEPGYRSEQAAWWPSLVLSGMAVLVTAVPWALLAIDQPRSPDSLRYAALFLASLLVTGGWGLRRHYPGLMLAIGIAGCLLLVILRTPVPAIAMVPLIIFDYGRWSTRYSRLAVGAGLVGAVLGPMAWMLSPEYVQGGATDWSLSIFLVLVFGCAGMVVAPYVIARFLRASDARVEERQASEAERMRHALAEREHRARTAEANARNQIARELHDIVAHSLSVIVVQAEGGRALAERKPDKAADVLNTIADTSREALDEMRRIVGVLRDGPEAANQPDYLPAPTLAEIGEMVARAGDRFRYDEQGTPPRYASRALQLTAYRVVQEAVTNVLKHGGPAARAEVIVTYHSDAVELSVIDDGHGAAAGNDLQGHGLQGMHERVHAMGGRLVARPRAGAGFAVHAVLPLAAQPPQPYRRPVAAAEAVEPGPAGLDALRATMADPRPPAYPGNSR</sequence>
<dbReference type="GO" id="GO:0046983">
    <property type="term" value="F:protein dimerization activity"/>
    <property type="evidence" value="ECO:0007669"/>
    <property type="project" value="InterPro"/>
</dbReference>
<dbReference type="SUPFAM" id="SSF55874">
    <property type="entry name" value="ATPase domain of HSP90 chaperone/DNA topoisomerase II/histidine kinase"/>
    <property type="match status" value="1"/>
</dbReference>
<keyword evidence="3" id="KW-0597">Phosphoprotein</keyword>
<dbReference type="SMART" id="SM00387">
    <property type="entry name" value="HATPase_c"/>
    <property type="match status" value="1"/>
</dbReference>
<evidence type="ECO:0000256" key="5">
    <source>
        <dbReference type="ARBA" id="ARBA00022741"/>
    </source>
</evidence>
<evidence type="ECO:0000256" key="2">
    <source>
        <dbReference type="ARBA" id="ARBA00012438"/>
    </source>
</evidence>
<feature type="transmembrane region" description="Helical" evidence="10">
    <location>
        <begin position="76"/>
        <end position="107"/>
    </location>
</feature>
<dbReference type="Pfam" id="PF07730">
    <property type="entry name" value="HisKA_3"/>
    <property type="match status" value="1"/>
</dbReference>
<evidence type="ECO:0000256" key="7">
    <source>
        <dbReference type="ARBA" id="ARBA00022840"/>
    </source>
</evidence>
<reference evidence="12 13" key="1">
    <citation type="submission" date="2020-07" db="EMBL/GenBank/DDBJ databases">
        <title>Sequencing the genomes of 1000 actinobacteria strains.</title>
        <authorList>
            <person name="Klenk H.-P."/>
        </authorList>
    </citation>
    <scope>NUCLEOTIDE SEQUENCE [LARGE SCALE GENOMIC DNA]</scope>
    <source>
        <strain evidence="12 13">DSM 103164</strain>
    </source>
</reference>
<dbReference type="Pfam" id="PF23539">
    <property type="entry name" value="DUF7134"/>
    <property type="match status" value="1"/>
</dbReference>
<protein>
    <recommendedName>
        <fullName evidence="2">histidine kinase</fullName>
        <ecNumber evidence="2">2.7.13.3</ecNumber>
    </recommendedName>
</protein>
<keyword evidence="10" id="KW-1133">Transmembrane helix</keyword>
<keyword evidence="10" id="KW-0472">Membrane</keyword>
<keyword evidence="7" id="KW-0067">ATP-binding</keyword>